<comment type="caution">
    <text evidence="12">The sequence shown here is derived from an EMBL/GenBank/DDBJ whole genome shotgun (WGS) entry which is preliminary data.</text>
</comment>
<dbReference type="SUPFAM" id="SSF52540">
    <property type="entry name" value="P-loop containing nucleoside triphosphate hydrolases"/>
    <property type="match status" value="1"/>
</dbReference>
<feature type="binding site" evidence="7">
    <location>
        <begin position="91"/>
        <end position="98"/>
    </location>
    <ligand>
        <name>ATP</name>
        <dbReference type="ChEBI" id="CHEBI:30616"/>
    </ligand>
</feature>
<dbReference type="InterPro" id="IPR042576">
    <property type="entry name" value="TRAF3IP1_N_sf"/>
</dbReference>
<dbReference type="PRINTS" id="PR00380">
    <property type="entry name" value="KINESINHEAVY"/>
</dbReference>
<feature type="coiled-coil region" evidence="8">
    <location>
        <begin position="415"/>
        <end position="454"/>
    </location>
</feature>
<evidence type="ECO:0000256" key="7">
    <source>
        <dbReference type="PROSITE-ProRule" id="PRU00283"/>
    </source>
</evidence>
<dbReference type="GO" id="GO:0005524">
    <property type="term" value="F:ATP binding"/>
    <property type="evidence" value="ECO:0007669"/>
    <property type="project" value="UniProtKB-UniRule"/>
</dbReference>
<dbReference type="Gene3D" id="1.10.418.50">
    <property type="entry name" value="Microtubule-binding protein MIP-T3"/>
    <property type="match status" value="1"/>
</dbReference>
<dbReference type="Gene3D" id="3.40.850.10">
    <property type="entry name" value="Kinesin motor domain"/>
    <property type="match status" value="1"/>
</dbReference>
<evidence type="ECO:0000259" key="11">
    <source>
        <dbReference type="PROSITE" id="PS50067"/>
    </source>
</evidence>
<dbReference type="CDD" id="cd00106">
    <property type="entry name" value="KISc"/>
    <property type="match status" value="1"/>
</dbReference>
<keyword evidence="5 7" id="KW-0505">Motor protein</keyword>
<gene>
    <name evidence="12" type="ORF">TrST_g9570</name>
</gene>
<evidence type="ECO:0000259" key="10">
    <source>
        <dbReference type="PROSITE" id="PS50022"/>
    </source>
</evidence>
<keyword evidence="4 8" id="KW-0175">Coiled coil</keyword>
<dbReference type="InterPro" id="IPR000421">
    <property type="entry name" value="FA58C"/>
</dbReference>
<feature type="compositionally biased region" description="Gly residues" evidence="9">
    <location>
        <begin position="1582"/>
        <end position="1595"/>
    </location>
</feature>
<dbReference type="SUPFAM" id="SSF49785">
    <property type="entry name" value="Galactose-binding domain-like"/>
    <property type="match status" value="2"/>
</dbReference>
<evidence type="ECO:0000313" key="12">
    <source>
        <dbReference type="EMBL" id="GMH95457.1"/>
    </source>
</evidence>
<dbReference type="EMBL" id="BRXY01000444">
    <property type="protein sequence ID" value="GMH95457.1"/>
    <property type="molecule type" value="Genomic_DNA"/>
</dbReference>
<keyword evidence="1" id="KW-0493">Microtubule</keyword>
<feature type="domain" description="F5/8 type C" evidence="10">
    <location>
        <begin position="721"/>
        <end position="793"/>
    </location>
</feature>
<evidence type="ECO:0000256" key="5">
    <source>
        <dbReference type="ARBA" id="ARBA00023175"/>
    </source>
</evidence>
<dbReference type="InterPro" id="IPR036961">
    <property type="entry name" value="Kinesin_motor_dom_sf"/>
</dbReference>
<dbReference type="SMART" id="SM00129">
    <property type="entry name" value="KISc"/>
    <property type="match status" value="1"/>
</dbReference>
<dbReference type="GO" id="GO:0005874">
    <property type="term" value="C:microtubule"/>
    <property type="evidence" value="ECO:0007669"/>
    <property type="project" value="UniProtKB-KW"/>
</dbReference>
<feature type="region of interest" description="Disordered" evidence="9">
    <location>
        <begin position="1140"/>
        <end position="1162"/>
    </location>
</feature>
<feature type="coiled-coil region" evidence="8">
    <location>
        <begin position="1210"/>
        <end position="1314"/>
    </location>
</feature>
<dbReference type="InterPro" id="IPR008979">
    <property type="entry name" value="Galactose-bd-like_sf"/>
</dbReference>
<keyword evidence="3 7" id="KW-0067">ATP-binding</keyword>
<accession>A0A9W7BRU7</accession>
<dbReference type="GO" id="GO:0008017">
    <property type="term" value="F:microtubule binding"/>
    <property type="evidence" value="ECO:0007669"/>
    <property type="project" value="InterPro"/>
</dbReference>
<dbReference type="PROSITE" id="PS01285">
    <property type="entry name" value="FA58C_1"/>
    <property type="match status" value="1"/>
</dbReference>
<reference evidence="13" key="1">
    <citation type="journal article" date="2023" name="Commun. Biol.">
        <title>Genome analysis of Parmales, the sister group of diatoms, reveals the evolutionary specialization of diatoms from phago-mixotrophs to photoautotrophs.</title>
        <authorList>
            <person name="Ban H."/>
            <person name="Sato S."/>
            <person name="Yoshikawa S."/>
            <person name="Yamada K."/>
            <person name="Nakamura Y."/>
            <person name="Ichinomiya M."/>
            <person name="Sato N."/>
            <person name="Blanc-Mathieu R."/>
            <person name="Endo H."/>
            <person name="Kuwata A."/>
            <person name="Ogata H."/>
        </authorList>
    </citation>
    <scope>NUCLEOTIDE SEQUENCE [LARGE SCALE GENOMIC DNA]</scope>
    <source>
        <strain evidence="13">NIES 3701</strain>
    </source>
</reference>
<sequence length="1595" mass="173129">MSGEDEAQNIRVAVRCRPLSKKELGNNEKSIFSIDGGNVCLKNPSTGEVQKFNFDGIFPDDSKQTEIWDWLGQPLLDKCIEGFNGTVFAYGQTGSGKTFSMQGVADHEELRGLIPRFTMRLFERVVEEKAKDENKLFLITCSYFEIYNEVVSDLLDPTSMKQKKGLDVKEHPVLGVYVKGLQEIVVEGHEKMQKLITQGMGNRHVASTKMNEESSRSHSVFTIKIHQKDKTDDSKSTFAKVNLVDLAGSERAKSTGASGATLKEGANINKSLSALGNVINALVESAKGKKNVFVPYRNSKLTRVLQESLGGNSLTAMLAALSPAAINHDETLSTLKYAARAKSIKLSAKKNEEASQISQLNDEIAALKKKLAEQASGGSDGGGILAVGGDPEAEARYRKQIEEMESAMADTWEQKEKVSKAKEAERLELLKLEKEAKEKAEEEKEKRWQLLEEKNDVELSMRNATDIADGIPGAEWMRKVRSMLALEQQVFEETTVATVYRTAFESDSALNQLVTGDNEVQSSSVKQLSSKLAHLQDTGDALWKTQDELTSFATDFVREIRSNLEALEAAISALSPAAAGEEGEHVMAEENMQAKGKEQEEREMREEAARGLGMVVRQLNRKRASITSAIQDERAKLFSVIKVARSLLTAVEAEIERSAGDGEESEGEETVELKLKLGEAKVALETFLAKEEEKKAKQKVAEGEAVGEADDADVISEADLAKAKGLGLSSGRVLNKQISSSNGSESATTARLNQRSKHGGWVGSGGEESEGSEWLQIDLKRPAVVTGISVQGRHLVKETVKKQVERTIKKTVRRKKEEAAEEVAEVAEEPGVSDPITLAGITRDGINSEIDQTSGMLGEVIDWPTLLKATPPSKLLGRPPVRFLFDLIGLVKSTTGFGADADWAETGWGGLKSKGDKVTFMDAVIGYACARAGWDGEPPAKGSDIVTGSEAGNTNKFLQLMGLAASAIKQGVSAEGVMGGLPTTRGGAGANSVPKEEWEDVEVEETVTEEVEEVVGGEEQYVSSLKVCTSMNGDDWDEGQVLEELTNETIEKKLATVVTAARFVRLIPLAYTCSAPAMRVEIHGIFKDEQGGMKSPRGGSAEGAYMDQGFALSMSKMTAAMKIALTALYLKSEVDEKAEKRRMARSRDNLAGEKEELEARLKGTEEEKAGLAAQVAELTEKLNEFQFGSVKLQAQKEKDDVTIGRLTESVRAAEKGADDKEAMLKAVQEQIDGLEANLSDVKGQLEVVEDERNIAREKEEQLFEKLADTDAELVALQESYVYMTDKSADYQDEIMELQEQVEGYKEMARKQMQNAPVVLQSAPVPTYEPEPVKSMLPEGAIRPKPDEASLKEIERLNEEVAALKKNLEEKDSLIRDLGMSDAVSSPNLKPEHTSPAASSPGGGGSEFADTIKIPFHGDLLGDAGDGEDGREEFGGAQPQQQQQEQDEEEDLSMLSKEERKKRKKEKKKEKMSKQQLEILEEREKLKKQMAANKGPNKGIAKLSEVSMPSVGGGGGGVFGGGGGRGGGGGGGGGSGGGGYGGYDDEDDYVNYDDDYDDDFEDDLEIKAKPSRSARPGSANRTGGRGYSKGGGFTGR</sequence>
<dbReference type="InterPro" id="IPR001752">
    <property type="entry name" value="Kinesin_motor_dom"/>
</dbReference>
<evidence type="ECO:0000256" key="8">
    <source>
        <dbReference type="SAM" id="Coils"/>
    </source>
</evidence>
<dbReference type="GO" id="GO:0007018">
    <property type="term" value="P:microtubule-based movement"/>
    <property type="evidence" value="ECO:0007669"/>
    <property type="project" value="InterPro"/>
</dbReference>
<feature type="compositionally biased region" description="Polar residues" evidence="9">
    <location>
        <begin position="738"/>
        <end position="753"/>
    </location>
</feature>
<feature type="coiled-coil region" evidence="8">
    <location>
        <begin position="587"/>
        <end position="636"/>
    </location>
</feature>
<comment type="similarity">
    <text evidence="6">Belongs to the TRAFAC class myosin-kinesin ATPase superfamily. Kinesin family. KIN-12 subfamily.</text>
</comment>
<dbReference type="OrthoDB" id="3176171at2759"/>
<proteinExistence type="inferred from homology"/>
<feature type="compositionally biased region" description="Basic residues" evidence="9">
    <location>
        <begin position="1459"/>
        <end position="1470"/>
    </location>
</feature>
<evidence type="ECO:0008006" key="14">
    <source>
        <dbReference type="Google" id="ProtNLM"/>
    </source>
</evidence>
<dbReference type="InterPro" id="IPR019821">
    <property type="entry name" value="Kinesin_motor_CS"/>
</dbReference>
<evidence type="ECO:0000256" key="9">
    <source>
        <dbReference type="SAM" id="MobiDB-lite"/>
    </source>
</evidence>
<dbReference type="FunFam" id="3.40.850.10:FF:000082">
    <property type="entry name" value="OSM3-like kinesin"/>
    <property type="match status" value="1"/>
</dbReference>
<feature type="region of interest" description="Disordered" evidence="9">
    <location>
        <begin position="738"/>
        <end position="774"/>
    </location>
</feature>
<evidence type="ECO:0000256" key="2">
    <source>
        <dbReference type="ARBA" id="ARBA00022741"/>
    </source>
</evidence>
<feature type="region of interest" description="Disordered" evidence="9">
    <location>
        <begin position="1516"/>
        <end position="1595"/>
    </location>
</feature>
<evidence type="ECO:0000256" key="4">
    <source>
        <dbReference type="ARBA" id="ARBA00023054"/>
    </source>
</evidence>
<evidence type="ECO:0000313" key="13">
    <source>
        <dbReference type="Proteomes" id="UP001165085"/>
    </source>
</evidence>
<feature type="compositionally biased region" description="Acidic residues" evidence="9">
    <location>
        <begin position="1542"/>
        <end position="1563"/>
    </location>
</feature>
<dbReference type="Pfam" id="PF00225">
    <property type="entry name" value="Kinesin"/>
    <property type="match status" value="1"/>
</dbReference>
<dbReference type="Proteomes" id="UP001165085">
    <property type="component" value="Unassembled WGS sequence"/>
</dbReference>
<dbReference type="Gene3D" id="2.60.120.260">
    <property type="entry name" value="Galactose-binding domain-like"/>
    <property type="match status" value="2"/>
</dbReference>
<dbReference type="PANTHER" id="PTHR37739">
    <property type="entry name" value="KINESIN-LIKE PROTEIN KIN-12D"/>
    <property type="match status" value="1"/>
</dbReference>
<dbReference type="InterPro" id="IPR040468">
    <property type="entry name" value="TRAF3IP1_N"/>
</dbReference>
<dbReference type="PROSITE" id="PS00411">
    <property type="entry name" value="KINESIN_MOTOR_1"/>
    <property type="match status" value="1"/>
</dbReference>
<feature type="region of interest" description="Disordered" evidence="9">
    <location>
        <begin position="1381"/>
        <end position="1499"/>
    </location>
</feature>
<name>A0A9W7BRU7_9STRA</name>
<feature type="coiled-coil region" evidence="8">
    <location>
        <begin position="1346"/>
        <end position="1373"/>
    </location>
</feature>
<feature type="compositionally biased region" description="Gly residues" evidence="9">
    <location>
        <begin position="1516"/>
        <end position="1541"/>
    </location>
</feature>
<evidence type="ECO:0000256" key="1">
    <source>
        <dbReference type="ARBA" id="ARBA00022701"/>
    </source>
</evidence>
<feature type="domain" description="Kinesin motor" evidence="11">
    <location>
        <begin position="9"/>
        <end position="344"/>
    </location>
</feature>
<feature type="coiled-coil region" evidence="8">
    <location>
        <begin position="801"/>
        <end position="829"/>
    </location>
</feature>
<protein>
    <recommendedName>
        <fullName evidence="14">Kinesin motor domain-containing protein</fullName>
    </recommendedName>
</protein>
<dbReference type="Pfam" id="PF10243">
    <property type="entry name" value="MIP-T3"/>
    <property type="match status" value="1"/>
</dbReference>
<feature type="coiled-coil region" evidence="8">
    <location>
        <begin position="350"/>
        <end position="377"/>
    </location>
</feature>
<keyword evidence="13" id="KW-1185">Reference proteome</keyword>
<dbReference type="InterPro" id="IPR044986">
    <property type="entry name" value="KIF15/KIN-12"/>
</dbReference>
<dbReference type="PROSITE" id="PS50022">
    <property type="entry name" value="FA58C_3"/>
    <property type="match status" value="1"/>
</dbReference>
<dbReference type="PROSITE" id="PS50067">
    <property type="entry name" value="KINESIN_MOTOR_2"/>
    <property type="match status" value="1"/>
</dbReference>
<evidence type="ECO:0000256" key="6">
    <source>
        <dbReference type="ARBA" id="ARBA00034488"/>
    </source>
</evidence>
<dbReference type="PANTHER" id="PTHR37739:SF8">
    <property type="entry name" value="KINESIN-LIKE PROTEIN KIN-12D"/>
    <property type="match status" value="1"/>
</dbReference>
<keyword evidence="2 7" id="KW-0547">Nucleotide-binding</keyword>
<feature type="compositionally biased region" description="Low complexity" evidence="9">
    <location>
        <begin position="1434"/>
        <end position="1443"/>
    </location>
</feature>
<evidence type="ECO:0000256" key="3">
    <source>
        <dbReference type="ARBA" id="ARBA00022840"/>
    </source>
</evidence>
<dbReference type="InterPro" id="IPR027417">
    <property type="entry name" value="P-loop_NTPase"/>
</dbReference>
<dbReference type="GO" id="GO:0003777">
    <property type="term" value="F:microtubule motor activity"/>
    <property type="evidence" value="ECO:0007669"/>
    <property type="project" value="InterPro"/>
</dbReference>
<organism evidence="12 13">
    <name type="scientific">Triparma strigata</name>
    <dbReference type="NCBI Taxonomy" id="1606541"/>
    <lineage>
        <taxon>Eukaryota</taxon>
        <taxon>Sar</taxon>
        <taxon>Stramenopiles</taxon>
        <taxon>Ochrophyta</taxon>
        <taxon>Bolidophyceae</taxon>
        <taxon>Parmales</taxon>
        <taxon>Triparmaceae</taxon>
        <taxon>Triparma</taxon>
    </lineage>
</organism>